<sequence>MDSNIDRETIQRYLEGTCTPEEAARVAELLKQDGAENILRQLLDADWQRFDEGPADGATAKAWQQKFVARVRRRGRHSRFPFQRFSQAAIWLLLAGASFFIYQTLTNRDTPTNEERIAHVEMQEVATQRGQRKTVHLPDSSVIYLGPESRLRFARNFNGLEKRAVQFTGEAFFEVHPNPDKPFTVHSGDLETRVLGTSFKIDAHEHQPYTVQVATGKVRVSKTTPDSIEALADLTKGQAIQYTSHTATVSRLTADPTHLTAWKNGMAVYENISLAALAREIARWYDVDVTIHNPDISAYRITIALSWKDPLERSLKAIKATANFDYTITDRKIVLHH</sequence>
<keyword evidence="1" id="KW-0812">Transmembrane</keyword>
<evidence type="ECO:0000259" key="2">
    <source>
        <dbReference type="Pfam" id="PF04773"/>
    </source>
</evidence>
<dbReference type="STRING" id="623281.SAMN05421747_116121"/>
<keyword evidence="1" id="KW-0472">Membrane</keyword>
<evidence type="ECO:0000256" key="1">
    <source>
        <dbReference type="SAM" id="Phobius"/>
    </source>
</evidence>
<dbReference type="EMBL" id="FOLL01000016">
    <property type="protein sequence ID" value="SFC62610.1"/>
    <property type="molecule type" value="Genomic_DNA"/>
</dbReference>
<dbReference type="RefSeq" id="WP_090974535.1">
    <property type="nucleotide sequence ID" value="NZ_FOLL01000016.1"/>
</dbReference>
<dbReference type="GO" id="GO:0016989">
    <property type="term" value="F:sigma factor antagonist activity"/>
    <property type="evidence" value="ECO:0007669"/>
    <property type="project" value="TreeGrafter"/>
</dbReference>
<accession>A0A1I1KYX7</accession>
<feature type="domain" description="Protein FecR C-terminal" evidence="3">
    <location>
        <begin position="268"/>
        <end position="334"/>
    </location>
</feature>
<dbReference type="InterPro" id="IPR006860">
    <property type="entry name" value="FecR"/>
</dbReference>
<keyword evidence="1" id="KW-1133">Transmembrane helix</keyword>
<dbReference type="Pfam" id="PF04773">
    <property type="entry name" value="FecR"/>
    <property type="match status" value="1"/>
</dbReference>
<dbReference type="Gene3D" id="3.55.50.30">
    <property type="match status" value="1"/>
</dbReference>
<dbReference type="Pfam" id="PF16344">
    <property type="entry name" value="FecR_C"/>
    <property type="match status" value="1"/>
</dbReference>
<evidence type="ECO:0000259" key="3">
    <source>
        <dbReference type="Pfam" id="PF16344"/>
    </source>
</evidence>
<evidence type="ECO:0000313" key="4">
    <source>
        <dbReference type="EMBL" id="SFC62610.1"/>
    </source>
</evidence>
<dbReference type="PIRSF" id="PIRSF018266">
    <property type="entry name" value="FecR"/>
    <property type="match status" value="1"/>
</dbReference>
<dbReference type="AlphaFoldDB" id="A0A1I1KYX7"/>
<dbReference type="OrthoDB" id="1119382at2"/>
<dbReference type="Gene3D" id="2.60.120.1440">
    <property type="match status" value="1"/>
</dbReference>
<dbReference type="PANTHER" id="PTHR30273">
    <property type="entry name" value="PERIPLASMIC SIGNAL SENSOR AND SIGMA FACTOR ACTIVATOR FECR-RELATED"/>
    <property type="match status" value="1"/>
</dbReference>
<dbReference type="InterPro" id="IPR012373">
    <property type="entry name" value="Ferrdict_sens_TM"/>
</dbReference>
<organism evidence="4 5">
    <name type="scientific">Parapedobacter composti</name>
    <dbReference type="NCBI Taxonomy" id="623281"/>
    <lineage>
        <taxon>Bacteria</taxon>
        <taxon>Pseudomonadati</taxon>
        <taxon>Bacteroidota</taxon>
        <taxon>Sphingobacteriia</taxon>
        <taxon>Sphingobacteriales</taxon>
        <taxon>Sphingobacteriaceae</taxon>
        <taxon>Parapedobacter</taxon>
    </lineage>
</organism>
<protein>
    <submittedName>
        <fullName evidence="4">Ferric-dicitrate binding protein FerR, regulates iron transport through sigma-19</fullName>
    </submittedName>
</protein>
<reference evidence="4 5" key="1">
    <citation type="submission" date="2016-10" db="EMBL/GenBank/DDBJ databases">
        <authorList>
            <person name="de Groot N.N."/>
        </authorList>
    </citation>
    <scope>NUCLEOTIDE SEQUENCE [LARGE SCALE GENOMIC DNA]</scope>
    <source>
        <strain evidence="4 5">DSM 22900</strain>
    </source>
</reference>
<dbReference type="PANTHER" id="PTHR30273:SF2">
    <property type="entry name" value="PROTEIN FECR"/>
    <property type="match status" value="1"/>
</dbReference>
<gene>
    <name evidence="4" type="ORF">SAMN05421747_116121</name>
</gene>
<keyword evidence="5" id="KW-1185">Reference proteome</keyword>
<proteinExistence type="predicted"/>
<dbReference type="InterPro" id="IPR032508">
    <property type="entry name" value="FecR_C"/>
</dbReference>
<name>A0A1I1KYX7_9SPHI</name>
<feature type="domain" description="FecR protein" evidence="2">
    <location>
        <begin position="124"/>
        <end position="219"/>
    </location>
</feature>
<evidence type="ECO:0000313" key="5">
    <source>
        <dbReference type="Proteomes" id="UP000199577"/>
    </source>
</evidence>
<dbReference type="Proteomes" id="UP000199577">
    <property type="component" value="Unassembled WGS sequence"/>
</dbReference>
<feature type="transmembrane region" description="Helical" evidence="1">
    <location>
        <begin position="82"/>
        <end position="102"/>
    </location>
</feature>